<dbReference type="EMBL" id="UINC01000966">
    <property type="protein sequence ID" value="SUZ65698.1"/>
    <property type="molecule type" value="Genomic_DNA"/>
</dbReference>
<dbReference type="PRINTS" id="PR00359">
    <property type="entry name" value="BP450"/>
</dbReference>
<dbReference type="Pfam" id="PF00067">
    <property type="entry name" value="p450"/>
    <property type="match status" value="1"/>
</dbReference>
<dbReference type="PANTHER" id="PTHR46696">
    <property type="entry name" value="P450, PUTATIVE (EUROFUNG)-RELATED"/>
    <property type="match status" value="1"/>
</dbReference>
<protein>
    <recommendedName>
        <fullName evidence="3">Cytochrome P450</fullName>
    </recommendedName>
</protein>
<proteinExistence type="inferred from homology"/>
<dbReference type="InterPro" id="IPR017972">
    <property type="entry name" value="Cyt_P450_CS"/>
</dbReference>
<dbReference type="InterPro" id="IPR036396">
    <property type="entry name" value="Cyt_P450_sf"/>
</dbReference>
<dbReference type="SUPFAM" id="SSF48264">
    <property type="entry name" value="Cytochrome P450"/>
    <property type="match status" value="1"/>
</dbReference>
<sequence length="417" mass="47589">MTDQQAAVDSVPLDEIDVSRPELFQHDAWRPWFARLRSEAPVHYLADSVNGPFWSVTNHRLIKDVDSNHEVFSSEAGGIAIVELDEVNTEDLQSESFIGLDPPRHGPQRQSVAPAVSPQNLVELEPLIRERAIDILENLPVGETFNWVQEVSIELTGRMLATLFDFPYEERHKLIHWSDLVTAVPQVTGDDTIDMTKRYEELMQAAAAFYELWRERAAAPPKFDLISMLAHGEATRTMNENPGLFLGTLMLLIVGGNDTTRNSISGGVIALNEYPDEYQKLRDNPKLVPNMVSEIIRWQTPVIHMRRTALQDFDLGGQRIQEGEKVVMWYLSGNRDEDVFENADQLMIDRPNARSHVAFGFGIHRCMGNRLAELQLRVLWEEIMKRFHTIEVVDEVTRVPNNFIRGIKDVPVRLHPI</sequence>
<name>A0A381PH36_9ZZZZ</name>
<dbReference type="PROSITE" id="PS00086">
    <property type="entry name" value="CYTOCHROME_P450"/>
    <property type="match status" value="1"/>
</dbReference>
<dbReference type="InterPro" id="IPR001128">
    <property type="entry name" value="Cyt_P450"/>
</dbReference>
<comment type="similarity">
    <text evidence="1">Belongs to the cytochrome P450 family.</text>
</comment>
<dbReference type="AlphaFoldDB" id="A0A381PH36"/>
<evidence type="ECO:0000313" key="2">
    <source>
        <dbReference type="EMBL" id="SUZ65698.1"/>
    </source>
</evidence>
<dbReference type="GO" id="GO:0020037">
    <property type="term" value="F:heme binding"/>
    <property type="evidence" value="ECO:0007669"/>
    <property type="project" value="InterPro"/>
</dbReference>
<dbReference type="Gene3D" id="1.10.630.10">
    <property type="entry name" value="Cytochrome P450"/>
    <property type="match status" value="1"/>
</dbReference>
<evidence type="ECO:0008006" key="3">
    <source>
        <dbReference type="Google" id="ProtNLM"/>
    </source>
</evidence>
<dbReference type="CDD" id="cd11033">
    <property type="entry name" value="CYP142-like"/>
    <property type="match status" value="1"/>
</dbReference>
<dbReference type="GO" id="GO:0004497">
    <property type="term" value="F:monooxygenase activity"/>
    <property type="evidence" value="ECO:0007669"/>
    <property type="project" value="InterPro"/>
</dbReference>
<organism evidence="2">
    <name type="scientific">marine metagenome</name>
    <dbReference type="NCBI Taxonomy" id="408172"/>
    <lineage>
        <taxon>unclassified sequences</taxon>
        <taxon>metagenomes</taxon>
        <taxon>ecological metagenomes</taxon>
    </lineage>
</organism>
<evidence type="ECO:0000256" key="1">
    <source>
        <dbReference type="ARBA" id="ARBA00010617"/>
    </source>
</evidence>
<dbReference type="GO" id="GO:0016705">
    <property type="term" value="F:oxidoreductase activity, acting on paired donors, with incorporation or reduction of molecular oxygen"/>
    <property type="evidence" value="ECO:0007669"/>
    <property type="project" value="InterPro"/>
</dbReference>
<dbReference type="PANTHER" id="PTHR46696:SF1">
    <property type="entry name" value="CYTOCHROME P450 YJIB-RELATED"/>
    <property type="match status" value="1"/>
</dbReference>
<accession>A0A381PH36</accession>
<dbReference type="GO" id="GO:0005506">
    <property type="term" value="F:iron ion binding"/>
    <property type="evidence" value="ECO:0007669"/>
    <property type="project" value="InterPro"/>
</dbReference>
<dbReference type="InterPro" id="IPR002397">
    <property type="entry name" value="Cyt_P450_B"/>
</dbReference>
<reference evidence="2" key="1">
    <citation type="submission" date="2018-05" db="EMBL/GenBank/DDBJ databases">
        <authorList>
            <person name="Lanie J.A."/>
            <person name="Ng W.-L."/>
            <person name="Kazmierczak K.M."/>
            <person name="Andrzejewski T.M."/>
            <person name="Davidsen T.M."/>
            <person name="Wayne K.J."/>
            <person name="Tettelin H."/>
            <person name="Glass J.I."/>
            <person name="Rusch D."/>
            <person name="Podicherti R."/>
            <person name="Tsui H.-C.T."/>
            <person name="Winkler M.E."/>
        </authorList>
    </citation>
    <scope>NUCLEOTIDE SEQUENCE</scope>
</reference>
<gene>
    <name evidence="2" type="ORF">METZ01_LOCUS18552</name>
</gene>